<dbReference type="Proteomes" id="UP001597101">
    <property type="component" value="Unassembled WGS sequence"/>
</dbReference>
<keyword evidence="3" id="KW-0731">Sigma factor</keyword>
<organism evidence="8 9">
    <name type="scientific">Pseudahrensia aquimaris</name>
    <dbReference type="NCBI Taxonomy" id="744461"/>
    <lineage>
        <taxon>Bacteria</taxon>
        <taxon>Pseudomonadati</taxon>
        <taxon>Pseudomonadota</taxon>
        <taxon>Alphaproteobacteria</taxon>
        <taxon>Hyphomicrobiales</taxon>
        <taxon>Ahrensiaceae</taxon>
        <taxon>Pseudahrensia</taxon>
    </lineage>
</organism>
<name>A0ABW3FF40_9HYPH</name>
<dbReference type="InterPro" id="IPR039425">
    <property type="entry name" value="RNA_pol_sigma-70-like"/>
</dbReference>
<keyword evidence="9" id="KW-1185">Reference proteome</keyword>
<dbReference type="NCBIfam" id="TIGR02937">
    <property type="entry name" value="sigma70-ECF"/>
    <property type="match status" value="1"/>
</dbReference>
<dbReference type="Gene3D" id="1.10.1740.10">
    <property type="match status" value="1"/>
</dbReference>
<evidence type="ECO:0000256" key="1">
    <source>
        <dbReference type="ARBA" id="ARBA00010641"/>
    </source>
</evidence>
<keyword evidence="4" id="KW-0238">DNA-binding</keyword>
<dbReference type="InterPro" id="IPR013324">
    <property type="entry name" value="RNA_pol_sigma_r3/r4-like"/>
</dbReference>
<dbReference type="Pfam" id="PF04542">
    <property type="entry name" value="Sigma70_r2"/>
    <property type="match status" value="1"/>
</dbReference>
<dbReference type="CDD" id="cd06171">
    <property type="entry name" value="Sigma70_r4"/>
    <property type="match status" value="1"/>
</dbReference>
<evidence type="ECO:0000256" key="3">
    <source>
        <dbReference type="ARBA" id="ARBA00023082"/>
    </source>
</evidence>
<dbReference type="Gene3D" id="1.10.10.10">
    <property type="entry name" value="Winged helix-like DNA-binding domain superfamily/Winged helix DNA-binding domain"/>
    <property type="match status" value="1"/>
</dbReference>
<dbReference type="SUPFAM" id="SSF88659">
    <property type="entry name" value="Sigma3 and sigma4 domains of RNA polymerase sigma factors"/>
    <property type="match status" value="1"/>
</dbReference>
<evidence type="ECO:0000313" key="9">
    <source>
        <dbReference type="Proteomes" id="UP001597101"/>
    </source>
</evidence>
<evidence type="ECO:0000259" key="6">
    <source>
        <dbReference type="Pfam" id="PF04542"/>
    </source>
</evidence>
<dbReference type="RefSeq" id="WP_377212965.1">
    <property type="nucleotide sequence ID" value="NZ_JBHTJV010000010.1"/>
</dbReference>
<dbReference type="InterPro" id="IPR013325">
    <property type="entry name" value="RNA_pol_sigma_r2"/>
</dbReference>
<proteinExistence type="inferred from homology"/>
<dbReference type="SUPFAM" id="SSF88946">
    <property type="entry name" value="Sigma2 domain of RNA polymerase sigma factors"/>
    <property type="match status" value="1"/>
</dbReference>
<dbReference type="InterPro" id="IPR014284">
    <property type="entry name" value="RNA_pol_sigma-70_dom"/>
</dbReference>
<dbReference type="InterPro" id="IPR013249">
    <property type="entry name" value="RNA_pol_sigma70_r4_t2"/>
</dbReference>
<accession>A0ABW3FF40</accession>
<feature type="domain" description="RNA polymerase sigma-70 region 2" evidence="6">
    <location>
        <begin position="23"/>
        <end position="90"/>
    </location>
</feature>
<comment type="caution">
    <text evidence="8">The sequence shown here is derived from an EMBL/GenBank/DDBJ whole genome shotgun (WGS) entry which is preliminary data.</text>
</comment>
<dbReference type="EMBL" id="JBHTJV010000010">
    <property type="protein sequence ID" value="MFD0917102.1"/>
    <property type="molecule type" value="Genomic_DNA"/>
</dbReference>
<dbReference type="InterPro" id="IPR007627">
    <property type="entry name" value="RNA_pol_sigma70_r2"/>
</dbReference>
<dbReference type="PANTHER" id="PTHR43133">
    <property type="entry name" value="RNA POLYMERASE ECF-TYPE SIGMA FACTO"/>
    <property type="match status" value="1"/>
</dbReference>
<protein>
    <submittedName>
        <fullName evidence="8">RNA polymerase sigma factor</fullName>
    </submittedName>
</protein>
<reference evidence="9" key="1">
    <citation type="journal article" date="2019" name="Int. J. Syst. Evol. Microbiol.">
        <title>The Global Catalogue of Microorganisms (GCM) 10K type strain sequencing project: providing services to taxonomists for standard genome sequencing and annotation.</title>
        <authorList>
            <consortium name="The Broad Institute Genomics Platform"/>
            <consortium name="The Broad Institute Genome Sequencing Center for Infectious Disease"/>
            <person name="Wu L."/>
            <person name="Ma J."/>
        </authorList>
    </citation>
    <scope>NUCLEOTIDE SEQUENCE [LARGE SCALE GENOMIC DNA]</scope>
    <source>
        <strain evidence="9">CCUG 60023</strain>
    </source>
</reference>
<sequence length="177" mass="19958">MHTDDPHLIGRIAAGDKDAMRVFFESHEGPLLAFLKGRGADPQTADDVMQDAMLEVWRSASKFAERSKAKTWLFAIARNKLIDRQRKSSRMSLVEDVPEIVDETPDAEAVMISAADTERVRTCLSKLKPDHLTAIRLAFYEDMSYAEIGEIEGAPVGTIKTRIYHAKKLLLWCLGRR</sequence>
<dbReference type="InterPro" id="IPR036388">
    <property type="entry name" value="WH-like_DNA-bd_sf"/>
</dbReference>
<dbReference type="Pfam" id="PF08281">
    <property type="entry name" value="Sigma70_r4_2"/>
    <property type="match status" value="1"/>
</dbReference>
<comment type="similarity">
    <text evidence="1">Belongs to the sigma-70 factor family. ECF subfamily.</text>
</comment>
<feature type="domain" description="RNA polymerase sigma factor 70 region 4 type 2" evidence="7">
    <location>
        <begin position="118"/>
        <end position="170"/>
    </location>
</feature>
<evidence type="ECO:0000256" key="4">
    <source>
        <dbReference type="ARBA" id="ARBA00023125"/>
    </source>
</evidence>
<evidence type="ECO:0000259" key="7">
    <source>
        <dbReference type="Pfam" id="PF08281"/>
    </source>
</evidence>
<keyword evidence="2" id="KW-0805">Transcription regulation</keyword>
<dbReference type="PANTHER" id="PTHR43133:SF8">
    <property type="entry name" value="RNA POLYMERASE SIGMA FACTOR HI_1459-RELATED"/>
    <property type="match status" value="1"/>
</dbReference>
<evidence type="ECO:0000256" key="5">
    <source>
        <dbReference type="ARBA" id="ARBA00023163"/>
    </source>
</evidence>
<gene>
    <name evidence="8" type="ORF">ACFQ14_11845</name>
</gene>
<evidence type="ECO:0000256" key="2">
    <source>
        <dbReference type="ARBA" id="ARBA00023015"/>
    </source>
</evidence>
<evidence type="ECO:0000313" key="8">
    <source>
        <dbReference type="EMBL" id="MFD0917102.1"/>
    </source>
</evidence>
<keyword evidence="5" id="KW-0804">Transcription</keyword>